<organism evidence="2 3">
    <name type="scientific">Flavobacterium sediminilitoris</name>
    <dbReference type="NCBI Taxonomy" id="2024526"/>
    <lineage>
        <taxon>Bacteria</taxon>
        <taxon>Pseudomonadati</taxon>
        <taxon>Bacteroidota</taxon>
        <taxon>Flavobacteriia</taxon>
        <taxon>Flavobacteriales</taxon>
        <taxon>Flavobacteriaceae</taxon>
        <taxon>Flavobacterium</taxon>
    </lineage>
</organism>
<dbReference type="RefSeq" id="WP_246915792.1">
    <property type="nucleotide sequence ID" value="NZ_CP090145.1"/>
</dbReference>
<dbReference type="EMBL" id="CP090145">
    <property type="protein sequence ID" value="UOX33037.1"/>
    <property type="molecule type" value="Genomic_DNA"/>
</dbReference>
<evidence type="ECO:0000259" key="1">
    <source>
        <dbReference type="Pfam" id="PF21837"/>
    </source>
</evidence>
<gene>
    <name evidence="2" type="ORF">LXD69_13440</name>
</gene>
<proteinExistence type="predicted"/>
<dbReference type="Pfam" id="PF21837">
    <property type="entry name" value="DUF6896"/>
    <property type="match status" value="1"/>
</dbReference>
<keyword evidence="3" id="KW-1185">Reference proteome</keyword>
<dbReference type="Proteomes" id="UP000830454">
    <property type="component" value="Chromosome"/>
</dbReference>
<dbReference type="InterPro" id="IPR054191">
    <property type="entry name" value="DUF6896"/>
</dbReference>
<name>A0ABY4HLE2_9FLAO</name>
<accession>A0ABY4HLE2</accession>
<evidence type="ECO:0000313" key="3">
    <source>
        <dbReference type="Proteomes" id="UP000830454"/>
    </source>
</evidence>
<reference evidence="2" key="1">
    <citation type="submission" date="2021-12" db="EMBL/GenBank/DDBJ databases">
        <authorList>
            <person name="Cha I.-T."/>
            <person name="Lee K.-E."/>
            <person name="Park S.-J."/>
        </authorList>
    </citation>
    <scope>NUCLEOTIDE SEQUENCE</scope>
    <source>
        <strain evidence="2">YSM-43</strain>
    </source>
</reference>
<protein>
    <recommendedName>
        <fullName evidence="1">DUF6896 domain-containing protein</fullName>
    </recommendedName>
</protein>
<evidence type="ECO:0000313" key="2">
    <source>
        <dbReference type="EMBL" id="UOX33037.1"/>
    </source>
</evidence>
<reference evidence="2" key="2">
    <citation type="submission" date="2022-04" db="EMBL/GenBank/DDBJ databases">
        <title>Complete Genome Sequence of Flavobacterium sediminilitoris YSM-43, Isolated from a Tidal Sediment.</title>
        <authorList>
            <person name="Lee P.A."/>
        </authorList>
    </citation>
    <scope>NUCLEOTIDE SEQUENCE</scope>
    <source>
        <strain evidence="2">YSM-43</strain>
    </source>
</reference>
<feature type="domain" description="DUF6896" evidence="1">
    <location>
        <begin position="17"/>
        <end position="145"/>
    </location>
</feature>
<sequence>MEFFKNNNIKIKLDVVKEAIIDYRSDGKKLMRKLAEKYGLDIENKKDYEKLISRNNEEIPINGELSKRWNYAFHGCECGFYNKKHKQQVEVVLSNQPEFGQINSWFLLSYMKSTEKYKKEIEGINWQQLKSLIEKLYETGEIESINE</sequence>